<dbReference type="EMBL" id="AOSK01000009">
    <property type="protein sequence ID" value="EYD78162.1"/>
    <property type="molecule type" value="Genomic_DNA"/>
</dbReference>
<evidence type="ECO:0000256" key="1">
    <source>
        <dbReference type="ARBA" id="ARBA00022741"/>
    </source>
</evidence>
<accession>A0A017HUJ3</accession>
<evidence type="ECO:0000313" key="4">
    <source>
        <dbReference type="Proteomes" id="UP000019666"/>
    </source>
</evidence>
<dbReference type="Pfam" id="PF03969">
    <property type="entry name" value="AFG1_ATPase"/>
    <property type="match status" value="1"/>
</dbReference>
<dbReference type="Proteomes" id="UP000019666">
    <property type="component" value="Unassembled WGS sequence"/>
</dbReference>
<protein>
    <submittedName>
        <fullName evidence="3">ATPase, AFG1 family</fullName>
    </submittedName>
</protein>
<proteinExistence type="predicted"/>
<dbReference type="STRING" id="442562.Rumeso_00255"/>
<comment type="caution">
    <text evidence="3">The sequence shown here is derived from an EMBL/GenBank/DDBJ whole genome shotgun (WGS) entry which is preliminary data.</text>
</comment>
<keyword evidence="1" id="KW-0547">Nucleotide-binding</keyword>
<dbReference type="GO" id="GO:0016887">
    <property type="term" value="F:ATP hydrolysis activity"/>
    <property type="evidence" value="ECO:0007669"/>
    <property type="project" value="InterPro"/>
</dbReference>
<name>A0A017HUJ3_9RHOB</name>
<dbReference type="AlphaFoldDB" id="A0A017HUJ3"/>
<sequence>MTLIDALYEARVTLFASAAASPDRLYVEGEGSFEFARTASRLTEMQSAGWGRLAEDTAAQ</sequence>
<evidence type="ECO:0000256" key="2">
    <source>
        <dbReference type="ARBA" id="ARBA00022840"/>
    </source>
</evidence>
<reference evidence="3 4" key="1">
    <citation type="submission" date="2013-02" db="EMBL/GenBank/DDBJ databases">
        <authorList>
            <person name="Fiebig A."/>
            <person name="Goeker M."/>
            <person name="Klenk H.-P.P."/>
        </authorList>
    </citation>
    <scope>NUCLEOTIDE SEQUENCE [LARGE SCALE GENOMIC DNA]</scope>
    <source>
        <strain evidence="3 4">DSM 19309</strain>
    </source>
</reference>
<organism evidence="3 4">
    <name type="scientific">Rubellimicrobium mesophilum DSM 19309</name>
    <dbReference type="NCBI Taxonomy" id="442562"/>
    <lineage>
        <taxon>Bacteria</taxon>
        <taxon>Pseudomonadati</taxon>
        <taxon>Pseudomonadota</taxon>
        <taxon>Alphaproteobacteria</taxon>
        <taxon>Rhodobacterales</taxon>
        <taxon>Roseobacteraceae</taxon>
        <taxon>Rubellimicrobium</taxon>
    </lineage>
</organism>
<dbReference type="GO" id="GO:0005524">
    <property type="term" value="F:ATP binding"/>
    <property type="evidence" value="ECO:0007669"/>
    <property type="project" value="UniProtKB-KW"/>
</dbReference>
<evidence type="ECO:0000313" key="3">
    <source>
        <dbReference type="EMBL" id="EYD78162.1"/>
    </source>
</evidence>
<dbReference type="HOGENOM" id="CLU_2938944_0_0_5"/>
<dbReference type="PATRIC" id="fig|442562.3.peg.255"/>
<keyword evidence="2" id="KW-0067">ATP-binding</keyword>
<gene>
    <name evidence="3" type="ORF">Rumeso_00255</name>
</gene>
<keyword evidence="4" id="KW-1185">Reference proteome</keyword>
<dbReference type="InterPro" id="IPR005654">
    <property type="entry name" value="ATPase_AFG1-like"/>
</dbReference>